<dbReference type="EMBL" id="JABFCR010000033">
    <property type="protein sequence ID" value="NNU34137.1"/>
    <property type="molecule type" value="Genomic_DNA"/>
</dbReference>
<comment type="caution">
    <text evidence="1">The sequence shown here is derived from an EMBL/GenBank/DDBJ whole genome shotgun (WGS) entry which is preliminary data.</text>
</comment>
<organism evidence="1 2">
    <name type="scientific">Mucilaginibacter humi</name>
    <dbReference type="NCBI Taxonomy" id="2732510"/>
    <lineage>
        <taxon>Bacteria</taxon>
        <taxon>Pseudomonadati</taxon>
        <taxon>Bacteroidota</taxon>
        <taxon>Sphingobacteriia</taxon>
        <taxon>Sphingobacteriales</taxon>
        <taxon>Sphingobacteriaceae</taxon>
        <taxon>Mucilaginibacter</taxon>
    </lineage>
</organism>
<sequence>MATVTALNKNPEYFEVFTDAFNQTYIYSKTTGATAYFINNGTAFYFTTFYGDQNSLLYYFYLAAYKVVFTTNADITVTDVYPLQLTTDKPALWLRGYAGTVLPIHKITVYKFRGSKWRRGCNTRDTA</sequence>
<reference evidence="1 2" key="1">
    <citation type="submission" date="2020-05" db="EMBL/GenBank/DDBJ databases">
        <authorList>
            <person name="Khan S.A."/>
            <person name="Jeon C.O."/>
            <person name="Chun B.H."/>
        </authorList>
    </citation>
    <scope>NUCLEOTIDE SEQUENCE [LARGE SCALE GENOMIC DNA]</scope>
    <source>
        <strain evidence="1 2">S1162</strain>
    </source>
</reference>
<proteinExistence type="predicted"/>
<gene>
    <name evidence="1" type="ORF">HK413_08230</name>
</gene>
<accession>A0ABX1W1N4</accession>
<dbReference type="RefSeq" id="WP_175269822.1">
    <property type="nucleotide sequence ID" value="NZ_JABFCR010000033.1"/>
</dbReference>
<keyword evidence="2" id="KW-1185">Reference proteome</keyword>
<evidence type="ECO:0000313" key="2">
    <source>
        <dbReference type="Proteomes" id="UP000566071"/>
    </source>
</evidence>
<dbReference type="Proteomes" id="UP000566071">
    <property type="component" value="Unassembled WGS sequence"/>
</dbReference>
<protein>
    <submittedName>
        <fullName evidence="1">Uncharacterized protein</fullName>
    </submittedName>
</protein>
<evidence type="ECO:0000313" key="1">
    <source>
        <dbReference type="EMBL" id="NNU34137.1"/>
    </source>
</evidence>
<name>A0ABX1W1N4_9SPHI</name>